<feature type="non-terminal residue" evidence="2">
    <location>
        <position position="478"/>
    </location>
</feature>
<dbReference type="PANTHER" id="PTHR23093:SF18">
    <property type="entry name" value="GLUTAMATE RICH 6"/>
    <property type="match status" value="1"/>
</dbReference>
<sequence length="478" mass="54802">DKKLQVNVEIKCSHKYLGNTHVIWKIKGTSASQMEQEYFQTLESSPHLCHGHPGLLRYKRESQEKTYSPQPQSLKDSPVCCQFCGLKAWPPLDLVYAEMQEGFCCDKYKELFDFVVHEKQMAVKHFEGRPSGPAQLDDLFTNEDEELQVKGLERGKNRHQQREVERYDRDHYSKFMATKNNTTPVSHTKTVISFQLSNCAPKENVWSVDDYTYKQRSSGQWANNEPSTLGSFEFGLTHHQNSSRFQEKNYSNGTKFLTVLPDGSSQVFYPSGNLAIIILKSEKESVCIIHDDIVSPVCPVRALFQSDGRATCYHGNGNIWLSMDVWGGQSLDEKGRKVRTWSWTDHDQTLTVLRPIFMSLNRNIGVRVLGKHLVFVSFLALGQQARFRVGSSCTKHIAPPQPFMCKEELMLLACRIALYMALTRMQQCQAFPTSSTHLQVRPPPFLHSLVRRLRSLSHRVQMDETEKTFIKHCLQSCA</sequence>
<dbReference type="EMBL" id="JAFHDT010000005">
    <property type="protein sequence ID" value="KAI7810094.1"/>
    <property type="molecule type" value="Genomic_DNA"/>
</dbReference>
<evidence type="ECO:0000313" key="3">
    <source>
        <dbReference type="Proteomes" id="UP001059041"/>
    </source>
</evidence>
<dbReference type="InterPro" id="IPR029281">
    <property type="entry name" value="FAM194_C"/>
</dbReference>
<name>A0A9W7WXK1_TRIRA</name>
<dbReference type="AlphaFoldDB" id="A0A9W7WXK1"/>
<keyword evidence="3" id="KW-1185">Reference proteome</keyword>
<organism evidence="2 3">
    <name type="scientific">Triplophysa rosa</name>
    <name type="common">Cave loach</name>
    <dbReference type="NCBI Taxonomy" id="992332"/>
    <lineage>
        <taxon>Eukaryota</taxon>
        <taxon>Metazoa</taxon>
        <taxon>Chordata</taxon>
        <taxon>Craniata</taxon>
        <taxon>Vertebrata</taxon>
        <taxon>Euteleostomi</taxon>
        <taxon>Actinopterygii</taxon>
        <taxon>Neopterygii</taxon>
        <taxon>Teleostei</taxon>
        <taxon>Ostariophysi</taxon>
        <taxon>Cypriniformes</taxon>
        <taxon>Nemacheilidae</taxon>
        <taxon>Triplophysa</taxon>
    </lineage>
</organism>
<proteinExistence type="predicted"/>
<evidence type="ECO:0000259" key="1">
    <source>
        <dbReference type="Pfam" id="PF14977"/>
    </source>
</evidence>
<protein>
    <recommendedName>
        <fullName evidence="1">FAM194 C-terminal domain-containing protein</fullName>
    </recommendedName>
</protein>
<evidence type="ECO:0000313" key="2">
    <source>
        <dbReference type="EMBL" id="KAI7810094.1"/>
    </source>
</evidence>
<accession>A0A9W7WXK1</accession>
<reference evidence="2" key="1">
    <citation type="submission" date="2021-02" db="EMBL/GenBank/DDBJ databases">
        <title>Comparative genomics reveals that relaxation of natural selection precedes convergent phenotypic evolution of cavefish.</title>
        <authorList>
            <person name="Peng Z."/>
        </authorList>
    </citation>
    <scope>NUCLEOTIDE SEQUENCE</scope>
    <source>
        <tissue evidence="2">Muscle</tissue>
    </source>
</reference>
<dbReference type="Proteomes" id="UP001059041">
    <property type="component" value="Linkage Group LG5"/>
</dbReference>
<dbReference type="PANTHER" id="PTHR23093">
    <property type="entry name" value="SIMILAR TO CHROMOSOME 3 OPEN READING FRAME 20"/>
    <property type="match status" value="1"/>
</dbReference>
<dbReference type="Pfam" id="PF14977">
    <property type="entry name" value="FAM194"/>
    <property type="match status" value="1"/>
</dbReference>
<comment type="caution">
    <text evidence="2">The sequence shown here is derived from an EMBL/GenBank/DDBJ whole genome shotgun (WGS) entry which is preliminary data.</text>
</comment>
<feature type="domain" description="FAM194 C-terminal" evidence="1">
    <location>
        <begin position="244"/>
        <end position="436"/>
    </location>
</feature>
<gene>
    <name evidence="2" type="ORF">IRJ41_022902</name>
</gene>